<keyword evidence="1" id="KW-0472">Membrane</keyword>
<keyword evidence="1" id="KW-0812">Transmembrane</keyword>
<evidence type="ECO:0000313" key="2">
    <source>
        <dbReference type="EMBL" id="GGC90625.1"/>
    </source>
</evidence>
<evidence type="ECO:0000313" key="3">
    <source>
        <dbReference type="Proteomes" id="UP000638188"/>
    </source>
</evidence>
<protein>
    <submittedName>
        <fullName evidence="2">Uncharacterized protein</fullName>
    </submittedName>
</protein>
<sequence>MKKFLQISGIIFWIQITLIIIFLIFATLSSSKYYDELAIFSRSLQAEIFDERDWTKLEEYFAEPIINELNTADYIVKALDSEGKLLGCEFESSITSSFNETVADTTASCRYEENSYLFSLSILRNENSWIVTKARVTSDAFKIGL</sequence>
<proteinExistence type="predicted"/>
<feature type="transmembrane region" description="Helical" evidence="1">
    <location>
        <begin position="7"/>
        <end position="28"/>
    </location>
</feature>
<name>A0ABQ1P4X7_9GAMM</name>
<keyword evidence="1" id="KW-1133">Transmembrane helix</keyword>
<comment type="caution">
    <text evidence="2">The sequence shown here is derived from an EMBL/GenBank/DDBJ whole genome shotgun (WGS) entry which is preliminary data.</text>
</comment>
<dbReference type="Proteomes" id="UP000638188">
    <property type="component" value="Unassembled WGS sequence"/>
</dbReference>
<gene>
    <name evidence="2" type="ORF">GCM10007418_07960</name>
</gene>
<reference evidence="3" key="1">
    <citation type="journal article" date="2019" name="Int. J. Syst. Evol. Microbiol.">
        <title>The Global Catalogue of Microorganisms (GCM) 10K type strain sequencing project: providing services to taxonomists for standard genome sequencing and annotation.</title>
        <authorList>
            <consortium name="The Broad Institute Genomics Platform"/>
            <consortium name="The Broad Institute Genome Sequencing Center for Infectious Disease"/>
            <person name="Wu L."/>
            <person name="Ma J."/>
        </authorList>
    </citation>
    <scope>NUCLEOTIDE SEQUENCE [LARGE SCALE GENOMIC DNA]</scope>
    <source>
        <strain evidence="3">CGMCC 1.12482</strain>
    </source>
</reference>
<dbReference type="RefSeq" id="WP_150279447.1">
    <property type="nucleotide sequence ID" value="NZ_BMFF01000001.1"/>
</dbReference>
<organism evidence="2 3">
    <name type="scientific">Halopseudomonas salina</name>
    <dbReference type="NCBI Taxonomy" id="1323744"/>
    <lineage>
        <taxon>Bacteria</taxon>
        <taxon>Pseudomonadati</taxon>
        <taxon>Pseudomonadota</taxon>
        <taxon>Gammaproteobacteria</taxon>
        <taxon>Pseudomonadales</taxon>
        <taxon>Pseudomonadaceae</taxon>
        <taxon>Halopseudomonas</taxon>
    </lineage>
</organism>
<dbReference type="EMBL" id="BMFF01000001">
    <property type="protein sequence ID" value="GGC90625.1"/>
    <property type="molecule type" value="Genomic_DNA"/>
</dbReference>
<accession>A0ABQ1P4X7</accession>
<evidence type="ECO:0000256" key="1">
    <source>
        <dbReference type="SAM" id="Phobius"/>
    </source>
</evidence>
<keyword evidence="3" id="KW-1185">Reference proteome</keyword>